<dbReference type="OMA" id="QNAQNLW"/>
<dbReference type="Pfam" id="PF12146">
    <property type="entry name" value="Hydrolase_4"/>
    <property type="match status" value="1"/>
</dbReference>
<sequence length="375" mass="42173">MIKEAKEVPRFQVQLHFGLFPGTTAATTPQLRNYPYKAITAQSSCWVFVSSEYENLVNMVATEEGWHFASDRVKLYTKTWKTDGPPKAIIAFVHGFSDHCNSYYDLFPTLASFEIEIRAVDQRGWGRSVTDKASRGRTGGTEVVMSDIHSFVTSIFESIKSTTVSDHDASHSETPVFMMGHSKGGAEVLYYALNSSLDLPPIAGVLAYSPLIALHTSTRPWNLTVFLGRMASKIMPSFQLVTPLDEYLMSRDKRVCEEWRRDPLCHDTGTLEGIAGMMDRALWLESEQAGKNCKYKLPIWVCHGSADEINSYEASKRFVERLESDDKTFKSYEGAYHKLHGEPDGVKESLAKDVAEWIFKRCEGPARPNASRAKL</sequence>
<accession>F0U5P8</accession>
<protein>
    <submittedName>
        <fullName evidence="2">Lysophospholipase</fullName>
    </submittedName>
</protein>
<organism evidence="3">
    <name type="scientific">Ajellomyces capsulatus (strain H88)</name>
    <name type="common">Darling's disease fungus</name>
    <name type="synonym">Histoplasma capsulatum</name>
    <dbReference type="NCBI Taxonomy" id="544711"/>
    <lineage>
        <taxon>Eukaryota</taxon>
        <taxon>Fungi</taxon>
        <taxon>Dikarya</taxon>
        <taxon>Ascomycota</taxon>
        <taxon>Pezizomycotina</taxon>
        <taxon>Eurotiomycetes</taxon>
        <taxon>Eurotiomycetidae</taxon>
        <taxon>Onygenales</taxon>
        <taxon>Ajellomycetaceae</taxon>
        <taxon>Histoplasma</taxon>
    </lineage>
</organism>
<evidence type="ECO:0000313" key="3">
    <source>
        <dbReference type="Proteomes" id="UP000008142"/>
    </source>
</evidence>
<dbReference type="SUPFAM" id="SSF53474">
    <property type="entry name" value="alpha/beta-Hydrolases"/>
    <property type="match status" value="1"/>
</dbReference>
<evidence type="ECO:0000313" key="2">
    <source>
        <dbReference type="EMBL" id="EGC41343.1"/>
    </source>
</evidence>
<dbReference type="PANTHER" id="PTHR11614">
    <property type="entry name" value="PHOSPHOLIPASE-RELATED"/>
    <property type="match status" value="1"/>
</dbReference>
<gene>
    <name evidence="2" type="ORF">HCEG_00705</name>
</gene>
<reference evidence="3" key="1">
    <citation type="submission" date="2008-07" db="EMBL/GenBank/DDBJ databases">
        <title>Annotation of Ajellomyces capsulatus strain H88.</title>
        <authorList>
            <person name="Champion M."/>
            <person name="Cuomo C."/>
            <person name="Ma L.-J."/>
            <person name="Henn M.R."/>
            <person name="Sil A."/>
            <person name="Goldman B."/>
            <person name="Young S.K."/>
            <person name="Kodira C.D."/>
            <person name="Zeng Q."/>
            <person name="Koehrsen M."/>
            <person name="Alvarado L."/>
            <person name="Berlin A."/>
            <person name="Borenstein D."/>
            <person name="Chen Z."/>
            <person name="Engels R."/>
            <person name="Freedman E."/>
            <person name="Gellesch M."/>
            <person name="Goldberg J."/>
            <person name="Griggs A."/>
            <person name="Gujja S."/>
            <person name="Heiman D."/>
            <person name="Hepburn T."/>
            <person name="Howarth C."/>
            <person name="Jen D."/>
            <person name="Larson L."/>
            <person name="Lewis B."/>
            <person name="Mehta T."/>
            <person name="Park D."/>
            <person name="Pearson M."/>
            <person name="Roberts A."/>
            <person name="Saif S."/>
            <person name="Shea T."/>
            <person name="Shenoy N."/>
            <person name="Sisk P."/>
            <person name="Stolte C."/>
            <person name="Sykes S."/>
            <person name="Walk T."/>
            <person name="White J."/>
            <person name="Yandava C."/>
            <person name="Klein B."/>
            <person name="McEwen J.G."/>
            <person name="Puccia R."/>
            <person name="Goldman G.H."/>
            <person name="Felipe M.S."/>
            <person name="Nino-Vega G."/>
            <person name="San-Blas G."/>
            <person name="Taylor J."/>
            <person name="Mendoza L."/>
            <person name="Galagan J."/>
            <person name="Nusbaum C."/>
            <person name="Birren B."/>
        </authorList>
    </citation>
    <scope>NUCLEOTIDE SEQUENCE [LARGE SCALE GENOMIC DNA]</scope>
    <source>
        <strain evidence="3">H88</strain>
    </source>
</reference>
<proteinExistence type="predicted"/>
<dbReference type="HOGENOM" id="CLU_026209_5_1_1"/>
<dbReference type="InterPro" id="IPR051044">
    <property type="entry name" value="MAG_DAG_Lipase"/>
</dbReference>
<dbReference type="InterPro" id="IPR029058">
    <property type="entry name" value="AB_hydrolase_fold"/>
</dbReference>
<dbReference type="EMBL" id="DS990636">
    <property type="protein sequence ID" value="EGC41343.1"/>
    <property type="molecule type" value="Genomic_DNA"/>
</dbReference>
<dbReference type="STRING" id="544711.F0U5P8"/>
<dbReference type="Proteomes" id="UP000008142">
    <property type="component" value="Unassembled WGS sequence"/>
</dbReference>
<dbReference type="AlphaFoldDB" id="F0U5P8"/>
<name>F0U5P8_AJEC8</name>
<dbReference type="VEuPathDB" id="FungiDB:I7I53_07815"/>
<dbReference type="OrthoDB" id="10249433at2759"/>
<feature type="domain" description="Serine aminopeptidase S33" evidence="1">
    <location>
        <begin position="85"/>
        <end position="344"/>
    </location>
</feature>
<dbReference type="Gene3D" id="3.40.50.1820">
    <property type="entry name" value="alpha/beta hydrolase"/>
    <property type="match status" value="1"/>
</dbReference>
<dbReference type="InterPro" id="IPR022742">
    <property type="entry name" value="Hydrolase_4"/>
</dbReference>
<dbReference type="ESTHER" id="ajecg-c0nn12">
    <property type="family name" value="Monoglyceridelipase_lysophospholip"/>
</dbReference>
<evidence type="ECO:0000259" key="1">
    <source>
        <dbReference type="Pfam" id="PF12146"/>
    </source>
</evidence>